<dbReference type="InterPro" id="IPR015915">
    <property type="entry name" value="Kelch-typ_b-propeller"/>
</dbReference>
<dbReference type="EMBL" id="GG662472">
    <property type="protein sequence ID" value="EAS03639.3"/>
    <property type="molecule type" value="Genomic_DNA"/>
</dbReference>
<dbReference type="GeneID" id="7837364"/>
<dbReference type="OrthoDB" id="10251809at2759"/>
<dbReference type="InterPro" id="IPR011333">
    <property type="entry name" value="SKP1/BTB/POZ_sf"/>
</dbReference>
<dbReference type="Pfam" id="PF00651">
    <property type="entry name" value="BTB"/>
    <property type="match status" value="1"/>
</dbReference>
<dbReference type="Gene3D" id="2.120.10.80">
    <property type="entry name" value="Kelch-type beta propeller"/>
    <property type="match status" value="2"/>
</dbReference>
<evidence type="ECO:0000256" key="1">
    <source>
        <dbReference type="ARBA" id="ARBA00022441"/>
    </source>
</evidence>
<dbReference type="Pfam" id="PF13415">
    <property type="entry name" value="Beta-prop_FBX42"/>
    <property type="match status" value="1"/>
</dbReference>
<dbReference type="eggNOG" id="ENOG502RT39">
    <property type="taxonomic scope" value="Eukaryota"/>
</dbReference>
<feature type="domain" description="BTB" evidence="3">
    <location>
        <begin position="554"/>
        <end position="625"/>
    </location>
</feature>
<dbReference type="InParanoid" id="I7MLY8"/>
<keyword evidence="5" id="KW-1185">Reference proteome</keyword>
<dbReference type="STRING" id="312017.I7MLY8"/>
<dbReference type="CDD" id="cd18186">
    <property type="entry name" value="BTB_POZ_ZBTB_KLHL-like"/>
    <property type="match status" value="1"/>
</dbReference>
<evidence type="ECO:0000313" key="5">
    <source>
        <dbReference type="Proteomes" id="UP000009168"/>
    </source>
</evidence>
<proteinExistence type="predicted"/>
<dbReference type="PROSITE" id="PS50097">
    <property type="entry name" value="BTB"/>
    <property type="match status" value="2"/>
</dbReference>
<dbReference type="InterPro" id="IPR006652">
    <property type="entry name" value="Kelch_1"/>
</dbReference>
<dbReference type="SUPFAM" id="SSF54695">
    <property type="entry name" value="POZ domain"/>
    <property type="match status" value="2"/>
</dbReference>
<dbReference type="SUPFAM" id="SSF117281">
    <property type="entry name" value="Kelch motif"/>
    <property type="match status" value="1"/>
</dbReference>
<dbReference type="PANTHER" id="PTHR46093:SF18">
    <property type="entry name" value="FIBRONECTIN TYPE-III DOMAIN-CONTAINING PROTEIN"/>
    <property type="match status" value="1"/>
</dbReference>
<keyword evidence="2" id="KW-0677">Repeat</keyword>
<sequence>MIEEFLHENTWIKLQAEGDIPCPRTGHSACSFKNECMYIFGGYSDEKALNDMYKYNILSKTWEKIEYQNSISEIPSGRASAQLCAYSEMGKIYLFGGTGMEVNEHSANDLYEFDVNQKTWRIIETGKYSPCERYGHSMTLHNNFLILFGGARIVKQGNKLVSEYLNDLWMLSLLDKNWRKITPGGTIPSPRYRQEIIIHNNGLYLIGGGTTNERFSSIFKYEFSQNSWTQVNLANQNSNNKKDLIFKGRMGHICILDNEEILLYGGVDDVVNTDPLSYSIDKRMWRKIFIRGKHPKPREFFSGCKFHHSIIIFGGRVGQKKVNDLYIWNISCPTPTKKHCTLKLEMLQLFYTQENQGDWVITCKKDSKTISAHSYIIRHRSNRFYEHLKQSNLIFDGCSKLLTHILHFIYSGEVNFAQINPEIITVLIEFSISSEMKYFFRIIILHCLVTSANQDELNILDGILRSLQNKCNESQNPFFKSLLNWMDLRRNIKQNQPSQSTPTSRSQNRRESDINGEIFKSLNSFQQSFDSVFHLNTMLYYSDFNQLKLDTDTSNFCFVYENKQYKVHTAILSARCGYFESYFNVHSLLSQQNEMVIQPFLIHSNTQLLEFFIFYLYNGMEAFTKFKLTTENLINLLDITNYFMIKSPTFNYLIENAIFNEGITLENCLKNMQFAEQFNAIFLRSKILSFMVQNMSKVLKLYEKDLLAMNPHFLVEMIRMQNDQIISYNL</sequence>
<evidence type="ECO:0000256" key="2">
    <source>
        <dbReference type="ARBA" id="ARBA00022737"/>
    </source>
</evidence>
<evidence type="ECO:0000313" key="4">
    <source>
        <dbReference type="EMBL" id="EAS03639.3"/>
    </source>
</evidence>
<dbReference type="SMART" id="SM00612">
    <property type="entry name" value="Kelch"/>
    <property type="match status" value="3"/>
</dbReference>
<dbReference type="Proteomes" id="UP000009168">
    <property type="component" value="Unassembled WGS sequence"/>
</dbReference>
<accession>I7MLY8</accession>
<dbReference type="KEGG" id="tet:TTHERM_00473010"/>
<evidence type="ECO:0000259" key="3">
    <source>
        <dbReference type="PROSITE" id="PS50097"/>
    </source>
</evidence>
<name>I7MLY8_TETTS</name>
<protein>
    <submittedName>
        <fullName evidence="4">Kelch motif protein</fullName>
    </submittedName>
</protein>
<dbReference type="AlphaFoldDB" id="I7MLY8"/>
<dbReference type="PANTHER" id="PTHR46093">
    <property type="entry name" value="ACYL-COA-BINDING DOMAIN-CONTAINING PROTEIN 5"/>
    <property type="match status" value="1"/>
</dbReference>
<dbReference type="RefSeq" id="XP_001023884.3">
    <property type="nucleotide sequence ID" value="XM_001023884.3"/>
</dbReference>
<dbReference type="CDD" id="cd14733">
    <property type="entry name" value="BACK"/>
    <property type="match status" value="1"/>
</dbReference>
<keyword evidence="1" id="KW-0880">Kelch repeat</keyword>
<organism evidence="4 5">
    <name type="scientific">Tetrahymena thermophila (strain SB210)</name>
    <dbReference type="NCBI Taxonomy" id="312017"/>
    <lineage>
        <taxon>Eukaryota</taxon>
        <taxon>Sar</taxon>
        <taxon>Alveolata</taxon>
        <taxon>Ciliophora</taxon>
        <taxon>Intramacronucleata</taxon>
        <taxon>Oligohymenophorea</taxon>
        <taxon>Hymenostomatida</taxon>
        <taxon>Tetrahymenina</taxon>
        <taxon>Tetrahymenidae</taxon>
        <taxon>Tetrahymena</taxon>
    </lineage>
</organism>
<reference evidence="5" key="1">
    <citation type="journal article" date="2006" name="PLoS Biol.">
        <title>Macronuclear genome sequence of the ciliate Tetrahymena thermophila, a model eukaryote.</title>
        <authorList>
            <person name="Eisen J.A."/>
            <person name="Coyne R.S."/>
            <person name="Wu M."/>
            <person name="Wu D."/>
            <person name="Thiagarajan M."/>
            <person name="Wortman J.R."/>
            <person name="Badger J.H."/>
            <person name="Ren Q."/>
            <person name="Amedeo P."/>
            <person name="Jones K.M."/>
            <person name="Tallon L.J."/>
            <person name="Delcher A.L."/>
            <person name="Salzberg S.L."/>
            <person name="Silva J.C."/>
            <person name="Haas B.J."/>
            <person name="Majoros W.H."/>
            <person name="Farzad M."/>
            <person name="Carlton J.M."/>
            <person name="Smith R.K. Jr."/>
            <person name="Garg J."/>
            <person name="Pearlman R.E."/>
            <person name="Karrer K.M."/>
            <person name="Sun L."/>
            <person name="Manning G."/>
            <person name="Elde N.C."/>
            <person name="Turkewitz A.P."/>
            <person name="Asai D.J."/>
            <person name="Wilkes D.E."/>
            <person name="Wang Y."/>
            <person name="Cai H."/>
            <person name="Collins K."/>
            <person name="Stewart B.A."/>
            <person name="Lee S.R."/>
            <person name="Wilamowska K."/>
            <person name="Weinberg Z."/>
            <person name="Ruzzo W.L."/>
            <person name="Wloga D."/>
            <person name="Gaertig J."/>
            <person name="Frankel J."/>
            <person name="Tsao C.-C."/>
            <person name="Gorovsky M.A."/>
            <person name="Keeling P.J."/>
            <person name="Waller R.F."/>
            <person name="Patron N.J."/>
            <person name="Cherry J.M."/>
            <person name="Stover N.A."/>
            <person name="Krieger C.J."/>
            <person name="del Toro C."/>
            <person name="Ryder H.F."/>
            <person name="Williamson S.C."/>
            <person name="Barbeau R.A."/>
            <person name="Hamilton E.P."/>
            <person name="Orias E."/>
        </authorList>
    </citation>
    <scope>NUCLEOTIDE SEQUENCE [LARGE SCALE GENOMIC DNA]</scope>
    <source>
        <strain evidence="5">SB210</strain>
    </source>
</reference>
<gene>
    <name evidence="4" type="ORF">TTHERM_00473010</name>
</gene>
<feature type="domain" description="BTB" evidence="3">
    <location>
        <begin position="357"/>
        <end position="418"/>
    </location>
</feature>
<dbReference type="Gene3D" id="3.30.710.10">
    <property type="entry name" value="Potassium Channel Kv1.1, Chain A"/>
    <property type="match status" value="2"/>
</dbReference>
<dbReference type="InterPro" id="IPR000210">
    <property type="entry name" value="BTB/POZ_dom"/>
</dbReference>